<sequence>MKLSGRTDIGAPIAFVFAALSDFEAWERSAMRRGADVHRTDKLRAAGPGMTWQARFAWRGRERQLQVRLTKLQPNLNLSLAFDGPSVEGVMNIELVELAAKRTRMLMQVDMKPRTLAARLFIQSMRLAKGRVQRKYDARLQAVARDIEQRFIGQPTL</sequence>
<dbReference type="CDD" id="cd07812">
    <property type="entry name" value="SRPBCC"/>
    <property type="match status" value="1"/>
</dbReference>
<dbReference type="EMBL" id="JAAATW010000001">
    <property type="protein sequence ID" value="NBE06926.1"/>
    <property type="molecule type" value="Genomic_DNA"/>
</dbReference>
<evidence type="ECO:0000313" key="2">
    <source>
        <dbReference type="Proteomes" id="UP001517376"/>
    </source>
</evidence>
<keyword evidence="2" id="KW-1185">Reference proteome</keyword>
<dbReference type="Proteomes" id="UP001517376">
    <property type="component" value="Unassembled WGS sequence"/>
</dbReference>
<organism evidence="1 2">
    <name type="scientific">Paragemmobacter ruber</name>
    <dbReference type="NCBI Taxonomy" id="1985673"/>
    <lineage>
        <taxon>Bacteria</taxon>
        <taxon>Pseudomonadati</taxon>
        <taxon>Pseudomonadota</taxon>
        <taxon>Alphaproteobacteria</taxon>
        <taxon>Rhodobacterales</taxon>
        <taxon>Paracoccaceae</taxon>
        <taxon>Paragemmobacter</taxon>
    </lineage>
</organism>
<reference evidence="2" key="1">
    <citation type="submission" date="2020-01" db="EMBL/GenBank/DDBJ databases">
        <title>Sphingomonas sp. strain CSW-10.</title>
        <authorList>
            <person name="Chen W.-M."/>
        </authorList>
    </citation>
    <scope>NUCLEOTIDE SEQUENCE [LARGE SCALE GENOMIC DNA]</scope>
    <source>
        <strain evidence="2">CCP-1</strain>
    </source>
</reference>
<name>A0ABW9Y468_9RHOB</name>
<dbReference type="Gene3D" id="3.30.530.20">
    <property type="match status" value="1"/>
</dbReference>
<dbReference type="RefSeq" id="WP_161765884.1">
    <property type="nucleotide sequence ID" value="NZ_JAAATW010000001.1"/>
</dbReference>
<comment type="caution">
    <text evidence="1">The sequence shown here is derived from an EMBL/GenBank/DDBJ whole genome shotgun (WGS) entry which is preliminary data.</text>
</comment>
<dbReference type="Pfam" id="PF10604">
    <property type="entry name" value="Polyketide_cyc2"/>
    <property type="match status" value="1"/>
</dbReference>
<gene>
    <name evidence="1" type="ORF">GU920_05225</name>
</gene>
<protein>
    <submittedName>
        <fullName evidence="1">SRPBCC family protein</fullName>
    </submittedName>
</protein>
<accession>A0ABW9Y468</accession>
<proteinExistence type="predicted"/>
<dbReference type="InterPro" id="IPR019587">
    <property type="entry name" value="Polyketide_cyclase/dehydratase"/>
</dbReference>
<dbReference type="SUPFAM" id="SSF55961">
    <property type="entry name" value="Bet v1-like"/>
    <property type="match status" value="1"/>
</dbReference>
<evidence type="ECO:0000313" key="1">
    <source>
        <dbReference type="EMBL" id="NBE06926.1"/>
    </source>
</evidence>
<dbReference type="InterPro" id="IPR023393">
    <property type="entry name" value="START-like_dom_sf"/>
</dbReference>